<dbReference type="RefSeq" id="WP_037264866.1">
    <property type="nucleotide sequence ID" value="NZ_JALZ01000023.1"/>
</dbReference>
<evidence type="ECO:0000313" key="1">
    <source>
        <dbReference type="EMBL" id="ETX13559.1"/>
    </source>
</evidence>
<gene>
    <name evidence="1" type="ORF">OCH239_09780</name>
</gene>
<evidence type="ECO:0000313" key="2">
    <source>
        <dbReference type="Proteomes" id="UP000022447"/>
    </source>
</evidence>
<reference evidence="1 2" key="1">
    <citation type="submission" date="2014-01" db="EMBL/GenBank/DDBJ databases">
        <title>Roseivivax halodurans JCM 10272 Genome Sequencing.</title>
        <authorList>
            <person name="Lai Q."/>
            <person name="Li G."/>
            <person name="Shao Z."/>
        </authorList>
    </citation>
    <scope>NUCLEOTIDE SEQUENCE [LARGE SCALE GENOMIC DNA]</scope>
    <source>
        <strain evidence="1 2">JCM 10272</strain>
    </source>
</reference>
<dbReference type="Proteomes" id="UP000022447">
    <property type="component" value="Unassembled WGS sequence"/>
</dbReference>
<keyword evidence="2" id="KW-1185">Reference proteome</keyword>
<organism evidence="1 2">
    <name type="scientific">Roseivivax halodurans JCM 10272</name>
    <dbReference type="NCBI Taxonomy" id="1449350"/>
    <lineage>
        <taxon>Bacteria</taxon>
        <taxon>Pseudomonadati</taxon>
        <taxon>Pseudomonadota</taxon>
        <taxon>Alphaproteobacteria</taxon>
        <taxon>Rhodobacterales</taxon>
        <taxon>Roseobacteraceae</taxon>
        <taxon>Roseivivax</taxon>
    </lineage>
</organism>
<dbReference type="OrthoDB" id="10003426at2"/>
<dbReference type="AlphaFoldDB" id="X7EBU2"/>
<name>X7EBU2_9RHOB</name>
<accession>X7EBU2</accession>
<proteinExistence type="predicted"/>
<comment type="caution">
    <text evidence="1">The sequence shown here is derived from an EMBL/GenBank/DDBJ whole genome shotgun (WGS) entry which is preliminary data.</text>
</comment>
<protein>
    <submittedName>
        <fullName evidence="1">Uncharacterized protein</fullName>
    </submittedName>
</protein>
<dbReference type="EMBL" id="JALZ01000023">
    <property type="protein sequence ID" value="ETX13559.1"/>
    <property type="molecule type" value="Genomic_DNA"/>
</dbReference>
<sequence>MAIRCVTIGVHITVQGEHIDTLDDGLAIVDGGRGPRTGVLVGADEVALATAAIRAAQRAPVAEFDDVPEVVPAI</sequence>